<gene>
    <name evidence="1" type="ORF">G9Q37_09005</name>
</gene>
<dbReference type="AlphaFoldDB" id="A0A6G8IH22"/>
<protein>
    <submittedName>
        <fullName evidence="1">Uncharacterized protein</fullName>
    </submittedName>
</protein>
<keyword evidence="2" id="KW-1185">Reference proteome</keyword>
<reference evidence="1 2" key="1">
    <citation type="submission" date="2020-03" db="EMBL/GenBank/DDBJ databases">
        <title>Hydrogenophaga sp. nov. isolated from cyanobacterial mat.</title>
        <authorList>
            <person name="Thorat V."/>
            <person name="Kirdat K."/>
            <person name="Tiwarekar B."/>
            <person name="Costa E.D."/>
            <person name="Yadav A."/>
        </authorList>
    </citation>
    <scope>NUCLEOTIDE SEQUENCE [LARGE SCALE GENOMIC DNA]</scope>
    <source>
        <strain evidence="1 2">BA0156</strain>
    </source>
</reference>
<dbReference type="Proteomes" id="UP000503162">
    <property type="component" value="Chromosome"/>
</dbReference>
<organism evidence="1 2">
    <name type="scientific">Hydrogenophaga crocea</name>
    <dbReference type="NCBI Taxonomy" id="2716225"/>
    <lineage>
        <taxon>Bacteria</taxon>
        <taxon>Pseudomonadati</taxon>
        <taxon>Pseudomonadota</taxon>
        <taxon>Betaproteobacteria</taxon>
        <taxon>Burkholderiales</taxon>
        <taxon>Comamonadaceae</taxon>
        <taxon>Hydrogenophaga</taxon>
    </lineage>
</organism>
<evidence type="ECO:0000313" key="1">
    <source>
        <dbReference type="EMBL" id="QIM52270.1"/>
    </source>
</evidence>
<proteinExistence type="predicted"/>
<evidence type="ECO:0000313" key="2">
    <source>
        <dbReference type="Proteomes" id="UP000503162"/>
    </source>
</evidence>
<accession>A0A6G8IH22</accession>
<sequence length="216" mass="23999">MNVHWTDLPPPAEPVPARYHGVWRRTLLETPEGRDTSTAVHWLQTAGWHADLRVPRGIDPATPAGRAQLQGFCGLTRITPAQAGQPEVCTWQREWDVQPPRSTPDAGYMVFETADRVIETGVHGRYLEVWERLPGSSGPSRAQAAHDAQGRPTGWLRFIAGGYQMRVRPRRAPWPADTRPDETLADLVQRHPKAAAGLLDFELVFETLPGPAPAFP</sequence>
<name>A0A6G8IH22_9BURK</name>
<dbReference type="EMBL" id="CP049989">
    <property type="protein sequence ID" value="QIM52270.1"/>
    <property type="molecule type" value="Genomic_DNA"/>
</dbReference>
<dbReference type="KEGG" id="hcz:G9Q37_09005"/>
<dbReference type="RefSeq" id="WP_166226872.1">
    <property type="nucleotide sequence ID" value="NZ_CP049989.1"/>
</dbReference>